<keyword evidence="4" id="KW-1185">Reference proteome</keyword>
<sequence length="147" mass="17315">MNNKVLNFGEILTILLFYPIAEELITRGILLNKLNKNRTFIISNIIQAFVFSILHFNINTLITFFIFGLLLGAIKRHGGILCTMVIHILRNFTVYIMIVYEITFPNLSRWFYLFYGILFFFLTGVIYTYFKKYDISEENKKTSLSEI</sequence>
<dbReference type="GO" id="GO:0008237">
    <property type="term" value="F:metallopeptidase activity"/>
    <property type="evidence" value="ECO:0007669"/>
    <property type="project" value="UniProtKB-KW"/>
</dbReference>
<dbReference type="PANTHER" id="PTHR43592:SF15">
    <property type="entry name" value="CAAX AMINO TERMINAL PROTEASE FAMILY PROTEIN"/>
    <property type="match status" value="1"/>
</dbReference>
<keyword evidence="1" id="KW-1133">Transmembrane helix</keyword>
<dbReference type="EMBL" id="JAEAGR010000016">
    <property type="protein sequence ID" value="MBH1942034.1"/>
    <property type="molecule type" value="Genomic_DNA"/>
</dbReference>
<proteinExistence type="predicted"/>
<dbReference type="PANTHER" id="PTHR43592">
    <property type="entry name" value="CAAX AMINO TERMINAL PROTEASE"/>
    <property type="match status" value="1"/>
</dbReference>
<feature type="transmembrane region" description="Helical" evidence="1">
    <location>
        <begin position="78"/>
        <end position="98"/>
    </location>
</feature>
<evidence type="ECO:0000313" key="3">
    <source>
        <dbReference type="EMBL" id="MBH1942034.1"/>
    </source>
</evidence>
<comment type="caution">
    <text evidence="3">The sequence shown here is derived from an EMBL/GenBank/DDBJ whole genome shotgun (WGS) entry which is preliminary data.</text>
</comment>
<keyword evidence="3" id="KW-0645">Protease</keyword>
<evidence type="ECO:0000256" key="1">
    <source>
        <dbReference type="SAM" id="Phobius"/>
    </source>
</evidence>
<feature type="domain" description="CAAX prenyl protease 2/Lysostaphin resistance protein A-like" evidence="2">
    <location>
        <begin position="9"/>
        <end position="92"/>
    </location>
</feature>
<protein>
    <submittedName>
        <fullName evidence="3">CPBP family intramembrane metalloprotease</fullName>
    </submittedName>
</protein>
<feature type="transmembrane region" description="Helical" evidence="1">
    <location>
        <begin position="110"/>
        <end position="130"/>
    </location>
</feature>
<gene>
    <name evidence="3" type="ORF">I5677_14120</name>
</gene>
<name>A0A8J7HEE9_9FIRM</name>
<dbReference type="Pfam" id="PF02517">
    <property type="entry name" value="Rce1-like"/>
    <property type="match status" value="1"/>
</dbReference>
<dbReference type="InterPro" id="IPR003675">
    <property type="entry name" value="Rce1/LyrA-like_dom"/>
</dbReference>
<dbReference type="RefSeq" id="WP_197662279.1">
    <property type="nucleotide sequence ID" value="NZ_JAEAGR010000016.1"/>
</dbReference>
<feature type="transmembrane region" description="Helical" evidence="1">
    <location>
        <begin position="41"/>
        <end position="71"/>
    </location>
</feature>
<keyword evidence="3" id="KW-0482">Metalloprotease</keyword>
<dbReference type="AlphaFoldDB" id="A0A8J7HEE9"/>
<keyword evidence="3" id="KW-0378">Hydrolase</keyword>
<keyword evidence="1" id="KW-0812">Transmembrane</keyword>
<dbReference type="GO" id="GO:0080120">
    <property type="term" value="P:CAAX-box protein maturation"/>
    <property type="evidence" value="ECO:0007669"/>
    <property type="project" value="UniProtKB-ARBA"/>
</dbReference>
<evidence type="ECO:0000259" key="2">
    <source>
        <dbReference type="Pfam" id="PF02517"/>
    </source>
</evidence>
<dbReference type="Proteomes" id="UP000623269">
    <property type="component" value="Unassembled WGS sequence"/>
</dbReference>
<feature type="transmembrane region" description="Helical" evidence="1">
    <location>
        <begin position="5"/>
        <end position="21"/>
    </location>
</feature>
<organism evidence="3 4">
    <name type="scientific">Mobilitalea sibirica</name>
    <dbReference type="NCBI Taxonomy" id="1462919"/>
    <lineage>
        <taxon>Bacteria</taxon>
        <taxon>Bacillati</taxon>
        <taxon>Bacillota</taxon>
        <taxon>Clostridia</taxon>
        <taxon>Lachnospirales</taxon>
        <taxon>Lachnospiraceae</taxon>
        <taxon>Mobilitalea</taxon>
    </lineage>
</organism>
<reference evidence="3" key="1">
    <citation type="submission" date="2020-12" db="EMBL/GenBank/DDBJ databases">
        <title>M. sibirica DSM 26468T genome.</title>
        <authorList>
            <person name="Thieme N."/>
            <person name="Rettenmaier R."/>
            <person name="Zverlov V."/>
            <person name="Liebl W."/>
        </authorList>
    </citation>
    <scope>NUCLEOTIDE SEQUENCE</scope>
    <source>
        <strain evidence="3">DSM 26468</strain>
    </source>
</reference>
<dbReference type="GO" id="GO:0004175">
    <property type="term" value="F:endopeptidase activity"/>
    <property type="evidence" value="ECO:0007669"/>
    <property type="project" value="UniProtKB-ARBA"/>
</dbReference>
<accession>A0A8J7HEE9</accession>
<keyword evidence="1" id="KW-0472">Membrane</keyword>
<evidence type="ECO:0000313" key="4">
    <source>
        <dbReference type="Proteomes" id="UP000623269"/>
    </source>
</evidence>